<dbReference type="NCBIfam" id="TIGR02937">
    <property type="entry name" value="sigma70-ECF"/>
    <property type="match status" value="1"/>
</dbReference>
<evidence type="ECO:0000256" key="1">
    <source>
        <dbReference type="ARBA" id="ARBA00010641"/>
    </source>
</evidence>
<dbReference type="Pfam" id="PF04542">
    <property type="entry name" value="Sigma70_r2"/>
    <property type="match status" value="1"/>
</dbReference>
<dbReference type="SUPFAM" id="SSF88946">
    <property type="entry name" value="Sigma2 domain of RNA polymerase sigma factors"/>
    <property type="match status" value="1"/>
</dbReference>
<feature type="domain" description="RNA polymerase sigma-70 region 2" evidence="7">
    <location>
        <begin position="21"/>
        <end position="88"/>
    </location>
</feature>
<keyword evidence="2 6" id="KW-0805">Transcription regulation</keyword>
<sequence length="193" mass="21654">MEDEALIARARRGDLAAASELLRRHEKAAYSAALRLVGRRTEAEDIAQEALVRAYTHLSELDDDSTFGAWLRRIAVNLSLNALRRRGRIQFESLDTSPASFDAVDQFEPAPEERAINASEVTGMDALFERLPLEQRVAVVLSDVYDYDIVDVATLSRCTLSAAKMRIVRGRATLRELLRDQAEPKALLFHETL</sequence>
<dbReference type="InterPro" id="IPR014284">
    <property type="entry name" value="RNA_pol_sigma-70_dom"/>
</dbReference>
<evidence type="ECO:0000256" key="3">
    <source>
        <dbReference type="ARBA" id="ARBA00023082"/>
    </source>
</evidence>
<evidence type="ECO:0000259" key="7">
    <source>
        <dbReference type="Pfam" id="PF04542"/>
    </source>
</evidence>
<comment type="similarity">
    <text evidence="1 6">Belongs to the sigma-70 factor family. ECF subfamily.</text>
</comment>
<accession>A0AAN1XYY4</accession>
<dbReference type="EMBL" id="AP025523">
    <property type="protein sequence ID" value="BDE07953.1"/>
    <property type="molecule type" value="Genomic_DNA"/>
</dbReference>
<dbReference type="PANTHER" id="PTHR43133:SF8">
    <property type="entry name" value="RNA POLYMERASE SIGMA FACTOR HI_1459-RELATED"/>
    <property type="match status" value="1"/>
</dbReference>
<dbReference type="RefSeq" id="WP_317995514.1">
    <property type="nucleotide sequence ID" value="NZ_AP025523.1"/>
</dbReference>
<proteinExistence type="inferred from homology"/>
<evidence type="ECO:0000256" key="2">
    <source>
        <dbReference type="ARBA" id="ARBA00023015"/>
    </source>
</evidence>
<dbReference type="InterPro" id="IPR013249">
    <property type="entry name" value="RNA_pol_sigma70_r4_t2"/>
</dbReference>
<dbReference type="Pfam" id="PF08281">
    <property type="entry name" value="Sigma70_r4_2"/>
    <property type="match status" value="1"/>
</dbReference>
<dbReference type="GO" id="GO:0016987">
    <property type="term" value="F:sigma factor activity"/>
    <property type="evidence" value="ECO:0007669"/>
    <property type="project" value="UniProtKB-KW"/>
</dbReference>
<evidence type="ECO:0000256" key="5">
    <source>
        <dbReference type="ARBA" id="ARBA00023163"/>
    </source>
</evidence>
<dbReference type="PANTHER" id="PTHR43133">
    <property type="entry name" value="RNA POLYMERASE ECF-TYPE SIGMA FACTO"/>
    <property type="match status" value="1"/>
</dbReference>
<evidence type="ECO:0000313" key="10">
    <source>
        <dbReference type="Proteomes" id="UP001317532"/>
    </source>
</evidence>
<name>A0AAN1XYY4_UNVUL</name>
<feature type="domain" description="RNA polymerase sigma factor 70 region 4 type 2" evidence="8">
    <location>
        <begin position="125"/>
        <end position="174"/>
    </location>
</feature>
<keyword evidence="10" id="KW-1185">Reference proteome</keyword>
<evidence type="ECO:0000259" key="8">
    <source>
        <dbReference type="Pfam" id="PF08281"/>
    </source>
</evidence>
<dbReference type="AlphaFoldDB" id="A0AAN1XYY4"/>
<dbReference type="Gene3D" id="1.10.10.10">
    <property type="entry name" value="Winged helix-like DNA-binding domain superfamily/Winged helix DNA-binding domain"/>
    <property type="match status" value="1"/>
</dbReference>
<evidence type="ECO:0000256" key="6">
    <source>
        <dbReference type="RuleBase" id="RU000716"/>
    </source>
</evidence>
<organism evidence="9 10">
    <name type="scientific">Vulcanimicrobium alpinum</name>
    <dbReference type="NCBI Taxonomy" id="3016050"/>
    <lineage>
        <taxon>Bacteria</taxon>
        <taxon>Bacillati</taxon>
        <taxon>Vulcanimicrobiota</taxon>
        <taxon>Vulcanimicrobiia</taxon>
        <taxon>Vulcanimicrobiales</taxon>
        <taxon>Vulcanimicrobiaceae</taxon>
        <taxon>Vulcanimicrobium</taxon>
    </lineage>
</organism>
<dbReference type="InterPro" id="IPR013325">
    <property type="entry name" value="RNA_pol_sigma_r2"/>
</dbReference>
<gene>
    <name evidence="9" type="ORF">WPS_32290</name>
</gene>
<protein>
    <recommendedName>
        <fullName evidence="6">RNA polymerase sigma factor</fullName>
    </recommendedName>
</protein>
<dbReference type="GO" id="GO:0006352">
    <property type="term" value="P:DNA-templated transcription initiation"/>
    <property type="evidence" value="ECO:0007669"/>
    <property type="project" value="InterPro"/>
</dbReference>
<keyword evidence="5 6" id="KW-0804">Transcription</keyword>
<dbReference type="InterPro" id="IPR007627">
    <property type="entry name" value="RNA_pol_sigma70_r2"/>
</dbReference>
<dbReference type="PROSITE" id="PS01063">
    <property type="entry name" value="SIGMA70_ECF"/>
    <property type="match status" value="1"/>
</dbReference>
<dbReference type="SUPFAM" id="SSF88659">
    <property type="entry name" value="Sigma3 and sigma4 domains of RNA polymerase sigma factors"/>
    <property type="match status" value="1"/>
</dbReference>
<dbReference type="Proteomes" id="UP001317532">
    <property type="component" value="Chromosome"/>
</dbReference>
<dbReference type="KEGG" id="vab:WPS_32290"/>
<dbReference type="InterPro" id="IPR039425">
    <property type="entry name" value="RNA_pol_sigma-70-like"/>
</dbReference>
<evidence type="ECO:0000256" key="4">
    <source>
        <dbReference type="ARBA" id="ARBA00023125"/>
    </source>
</evidence>
<reference evidence="9 10" key="1">
    <citation type="journal article" date="2022" name="ISME Commun">
        <title>Vulcanimicrobium alpinus gen. nov. sp. nov., the first cultivated representative of the candidate phylum 'Eremiobacterota', is a metabolically versatile aerobic anoxygenic phototroph.</title>
        <authorList>
            <person name="Yabe S."/>
            <person name="Muto K."/>
            <person name="Abe K."/>
            <person name="Yokota A."/>
            <person name="Staudigel H."/>
            <person name="Tebo B.M."/>
        </authorList>
    </citation>
    <scope>NUCLEOTIDE SEQUENCE [LARGE SCALE GENOMIC DNA]</scope>
    <source>
        <strain evidence="9 10">WC8-2</strain>
    </source>
</reference>
<keyword evidence="3 6" id="KW-0731">Sigma factor</keyword>
<dbReference type="GO" id="GO:0006950">
    <property type="term" value="P:response to stress"/>
    <property type="evidence" value="ECO:0007669"/>
    <property type="project" value="UniProtKB-ARBA"/>
</dbReference>
<dbReference type="InterPro" id="IPR036388">
    <property type="entry name" value="WH-like_DNA-bd_sf"/>
</dbReference>
<dbReference type="InterPro" id="IPR013324">
    <property type="entry name" value="RNA_pol_sigma_r3/r4-like"/>
</dbReference>
<dbReference type="GO" id="GO:0003677">
    <property type="term" value="F:DNA binding"/>
    <property type="evidence" value="ECO:0007669"/>
    <property type="project" value="UniProtKB-KW"/>
</dbReference>
<keyword evidence="4 6" id="KW-0238">DNA-binding</keyword>
<dbReference type="InterPro" id="IPR000838">
    <property type="entry name" value="RNA_pol_sigma70_ECF_CS"/>
</dbReference>
<evidence type="ECO:0000313" key="9">
    <source>
        <dbReference type="EMBL" id="BDE07953.1"/>
    </source>
</evidence>
<dbReference type="Gene3D" id="1.10.1740.10">
    <property type="match status" value="1"/>
</dbReference>